<evidence type="ECO:0000256" key="2">
    <source>
        <dbReference type="ARBA" id="ARBA00022448"/>
    </source>
</evidence>
<dbReference type="Proteomes" id="UP000048984">
    <property type="component" value="Unassembled WGS sequence"/>
</dbReference>
<dbReference type="GO" id="GO:0005524">
    <property type="term" value="F:ATP binding"/>
    <property type="evidence" value="ECO:0007669"/>
    <property type="project" value="UniProtKB-KW"/>
</dbReference>
<evidence type="ECO:0000259" key="7">
    <source>
        <dbReference type="PROSITE" id="PS50893"/>
    </source>
</evidence>
<dbReference type="SMART" id="SM00382">
    <property type="entry name" value="AAA"/>
    <property type="match status" value="1"/>
</dbReference>
<dbReference type="InterPro" id="IPR047748">
    <property type="entry name" value="AztA-like"/>
</dbReference>
<dbReference type="Pfam" id="PF00005">
    <property type="entry name" value="ABC_tran"/>
    <property type="match status" value="1"/>
</dbReference>
<dbReference type="NCBIfam" id="NF040873">
    <property type="entry name" value="AztA"/>
    <property type="match status" value="1"/>
</dbReference>
<organism evidence="8 9">
    <name type="scientific">Prosthecodimorpha hirschii</name>
    <dbReference type="NCBI Taxonomy" id="665126"/>
    <lineage>
        <taxon>Bacteria</taxon>
        <taxon>Pseudomonadati</taxon>
        <taxon>Pseudomonadota</taxon>
        <taxon>Alphaproteobacteria</taxon>
        <taxon>Hyphomicrobiales</taxon>
        <taxon>Ancalomicrobiaceae</taxon>
        <taxon>Prosthecodimorpha</taxon>
    </lineage>
</organism>
<dbReference type="STRING" id="665126.ABB55_08680"/>
<keyword evidence="2" id="KW-0813">Transport</keyword>
<dbReference type="PANTHER" id="PTHR42734">
    <property type="entry name" value="METAL TRANSPORT SYSTEM ATP-BINDING PROTEIN TM_0124-RELATED"/>
    <property type="match status" value="1"/>
</dbReference>
<gene>
    <name evidence="8" type="ORF">ABB55_08680</name>
</gene>
<evidence type="ECO:0000313" key="9">
    <source>
        <dbReference type="Proteomes" id="UP000048984"/>
    </source>
</evidence>
<dbReference type="SUPFAM" id="SSF52540">
    <property type="entry name" value="P-loop containing nucleoside triphosphate hydrolases"/>
    <property type="match status" value="1"/>
</dbReference>
<dbReference type="GO" id="GO:0006829">
    <property type="term" value="P:zinc ion transport"/>
    <property type="evidence" value="ECO:0007669"/>
    <property type="project" value="UniProtKB-KW"/>
</dbReference>
<keyword evidence="9" id="KW-1185">Reference proteome</keyword>
<evidence type="ECO:0000256" key="1">
    <source>
        <dbReference type="ARBA" id="ARBA00005417"/>
    </source>
</evidence>
<protein>
    <submittedName>
        <fullName evidence="8">ABC transporter</fullName>
    </submittedName>
</protein>
<feature type="domain" description="ABC transporter" evidence="7">
    <location>
        <begin position="5"/>
        <end position="232"/>
    </location>
</feature>
<dbReference type="CDD" id="cd03235">
    <property type="entry name" value="ABC_Metallic_Cations"/>
    <property type="match status" value="1"/>
</dbReference>
<dbReference type="Gene3D" id="3.40.50.300">
    <property type="entry name" value="P-loop containing nucleotide triphosphate hydrolases"/>
    <property type="match status" value="1"/>
</dbReference>
<dbReference type="EMBL" id="LJYW01000001">
    <property type="protein sequence ID" value="KPL52295.1"/>
    <property type="molecule type" value="Genomic_DNA"/>
</dbReference>
<accession>A0A0P6VJU9</accession>
<keyword evidence="6" id="KW-0406">Ion transport</keyword>
<evidence type="ECO:0000256" key="3">
    <source>
        <dbReference type="ARBA" id="ARBA00022741"/>
    </source>
</evidence>
<keyword evidence="5" id="KW-0864">Zinc transport</keyword>
<reference evidence="8 9" key="1">
    <citation type="submission" date="2015-09" db="EMBL/GenBank/DDBJ databases">
        <authorList>
            <person name="Jackson K.R."/>
            <person name="Lunt B.L."/>
            <person name="Fisher J.N.B."/>
            <person name="Gardner A.V."/>
            <person name="Bailey M.E."/>
            <person name="Deus L.M."/>
            <person name="Earl A.S."/>
            <person name="Gibby P.D."/>
            <person name="Hartmann K.A."/>
            <person name="Liu J.E."/>
            <person name="Manci A.M."/>
            <person name="Nielsen D.A."/>
            <person name="Solomon M.B."/>
            <person name="Breakwell D.P."/>
            <person name="Burnett S.H."/>
            <person name="Grose J.H."/>
        </authorList>
    </citation>
    <scope>NUCLEOTIDE SEQUENCE [LARGE SCALE GENOMIC DNA]</scope>
    <source>
        <strain evidence="8 9">16</strain>
    </source>
</reference>
<keyword evidence="5" id="KW-0862">Zinc</keyword>
<comment type="similarity">
    <text evidence="1">Belongs to the ABC transporter superfamily.</text>
</comment>
<evidence type="ECO:0000256" key="4">
    <source>
        <dbReference type="ARBA" id="ARBA00022840"/>
    </source>
</evidence>
<dbReference type="GO" id="GO:0016887">
    <property type="term" value="F:ATP hydrolysis activity"/>
    <property type="evidence" value="ECO:0007669"/>
    <property type="project" value="InterPro"/>
</dbReference>
<comment type="caution">
    <text evidence="8">The sequence shown here is derived from an EMBL/GenBank/DDBJ whole genome shotgun (WGS) entry which is preliminary data.</text>
</comment>
<dbReference type="PROSITE" id="PS50893">
    <property type="entry name" value="ABC_TRANSPORTER_2"/>
    <property type="match status" value="1"/>
</dbReference>
<evidence type="ECO:0000256" key="5">
    <source>
        <dbReference type="ARBA" id="ARBA00022906"/>
    </source>
</evidence>
<dbReference type="InterPro" id="IPR050153">
    <property type="entry name" value="Metal_Ion_Import_ABC"/>
</dbReference>
<dbReference type="InterPro" id="IPR003593">
    <property type="entry name" value="AAA+_ATPase"/>
</dbReference>
<evidence type="ECO:0000256" key="6">
    <source>
        <dbReference type="ARBA" id="ARBA00023065"/>
    </source>
</evidence>
<reference evidence="8 9" key="2">
    <citation type="submission" date="2015-10" db="EMBL/GenBank/DDBJ databases">
        <title>Draft Genome Sequence of Prosthecomicrobium hirschii ATCC 27832.</title>
        <authorList>
            <person name="Daniel J."/>
            <person name="Givan S.A."/>
            <person name="Brun Y.V."/>
            <person name="Brown P.J."/>
        </authorList>
    </citation>
    <scope>NUCLEOTIDE SEQUENCE [LARGE SCALE GENOMIC DNA]</scope>
    <source>
        <strain evidence="8 9">16</strain>
    </source>
</reference>
<proteinExistence type="inferred from homology"/>
<evidence type="ECO:0000313" key="8">
    <source>
        <dbReference type="EMBL" id="KPL52295.1"/>
    </source>
</evidence>
<dbReference type="RefSeq" id="WP_054358458.1">
    <property type="nucleotide sequence ID" value="NZ_JAPCYQ010000001.1"/>
</dbReference>
<dbReference type="InterPro" id="IPR003439">
    <property type="entry name" value="ABC_transporter-like_ATP-bd"/>
</dbReference>
<sequence length="248" mass="27058">MAARIEFQDLTLGYDRHPAVHHLTGAIESGALIAVVGPNGAGKSTLLKGIVGMLQPLGGRMRLDGIAPHDIAYLPQLAEVDRSFPLCVYDFVSMGLWRKVGAFGRIGRGERGRIEDAIRAVGLEGFERRAIGTLSGGQMQRCLFARLLLQDSSLILLDEPFNAVDAKTAADLLDLIRRWHDEKRTVAAVLHDMETVRRSFPETVLIAREVVAWGPTAEVLTPTNLLAARRMIEAFDDAAHICARDAAA</sequence>
<dbReference type="AlphaFoldDB" id="A0A0P6VJU9"/>
<name>A0A0P6VJU9_9HYPH</name>
<keyword evidence="3" id="KW-0547">Nucleotide-binding</keyword>
<keyword evidence="4" id="KW-0067">ATP-binding</keyword>
<dbReference type="PANTHER" id="PTHR42734:SF5">
    <property type="entry name" value="IRON TRANSPORT SYSTEM ATP-BINDING PROTEIN HI_0361-RELATED"/>
    <property type="match status" value="1"/>
</dbReference>
<dbReference type="InterPro" id="IPR027417">
    <property type="entry name" value="P-loop_NTPase"/>
</dbReference>